<organism evidence="2 3">
    <name type="scientific">Weissella cibaria</name>
    <dbReference type="NCBI Taxonomy" id="137591"/>
    <lineage>
        <taxon>Bacteria</taxon>
        <taxon>Bacillati</taxon>
        <taxon>Bacillota</taxon>
        <taxon>Bacilli</taxon>
        <taxon>Lactobacillales</taxon>
        <taxon>Lactobacillaceae</taxon>
        <taxon>Weissella</taxon>
    </lineage>
</organism>
<evidence type="ECO:0000313" key="2">
    <source>
        <dbReference type="EMBL" id="KIU19803.1"/>
    </source>
</evidence>
<comment type="caution">
    <text evidence="2">The sequence shown here is derived from an EMBL/GenBank/DDBJ whole genome shotgun (WGS) entry which is preliminary data.</text>
</comment>
<feature type="transmembrane region" description="Helical" evidence="1">
    <location>
        <begin position="6"/>
        <end position="24"/>
    </location>
</feature>
<dbReference type="Proteomes" id="UP000032287">
    <property type="component" value="Unassembled WGS sequence"/>
</dbReference>
<keyword evidence="1" id="KW-1133">Transmembrane helix</keyword>
<protein>
    <recommendedName>
        <fullName evidence="4">Holin-like toxin</fullName>
    </recommendedName>
</protein>
<dbReference type="AlphaFoldDB" id="A0A0D1JE73"/>
<dbReference type="EMBL" id="JWHU01000034">
    <property type="protein sequence ID" value="KIU19803.1"/>
    <property type="molecule type" value="Genomic_DNA"/>
</dbReference>
<name>A0A0D1JE73_9LACO</name>
<keyword evidence="1" id="KW-0812">Transmembrane</keyword>
<proteinExistence type="predicted"/>
<gene>
    <name evidence="2" type="ORF">QX99_01824</name>
</gene>
<dbReference type="InterPro" id="IPR031616">
    <property type="entry name" value="BsrE-like"/>
</dbReference>
<evidence type="ECO:0000256" key="1">
    <source>
        <dbReference type="SAM" id="Phobius"/>
    </source>
</evidence>
<dbReference type="Pfam" id="PF16935">
    <property type="entry name" value="Hol_Tox"/>
    <property type="match status" value="1"/>
</dbReference>
<sequence length="31" mass="3434">MSVHDALTLMLAFGGFVLALLTYVDNHNNKK</sequence>
<evidence type="ECO:0008006" key="4">
    <source>
        <dbReference type="Google" id="ProtNLM"/>
    </source>
</evidence>
<keyword evidence="1" id="KW-0472">Membrane</keyword>
<dbReference type="RefSeq" id="WP_080774817.1">
    <property type="nucleotide sequence ID" value="NZ_JALOCT010000001.1"/>
</dbReference>
<evidence type="ECO:0000313" key="3">
    <source>
        <dbReference type="Proteomes" id="UP000032287"/>
    </source>
</evidence>
<reference evidence="2 3" key="1">
    <citation type="journal article" date="2015" name="Microbiology (Mosc.)">
        <title>Genomics of the Weissella cibaria species with an examination of its metabolic traits.</title>
        <authorList>
            <person name="Lynch K.M."/>
            <person name="Lucid A."/>
            <person name="Arendt E.K."/>
            <person name="Sleator R.D."/>
            <person name="Lucey B."/>
            <person name="Coffey A."/>
        </authorList>
    </citation>
    <scope>NUCLEOTIDE SEQUENCE [LARGE SCALE GENOMIC DNA]</scope>
    <source>
        <strain evidence="2 3">MG1</strain>
    </source>
</reference>
<accession>A0A0D1JE73</accession>
<keyword evidence="3" id="KW-1185">Reference proteome</keyword>